<evidence type="ECO:0000313" key="8">
    <source>
        <dbReference type="EMBL" id="CAH1755612.1"/>
    </source>
</evidence>
<keyword evidence="3" id="KW-0812">Transmembrane</keyword>
<accession>A0A8S4MU67</accession>
<protein>
    <submittedName>
        <fullName evidence="8">Na,K-ATPase beta x</fullName>
    </submittedName>
</protein>
<dbReference type="InterPro" id="IPR038702">
    <property type="entry name" value="Na/K_ATPase_sub_beta_sf"/>
</dbReference>
<dbReference type="PANTHER" id="PTHR11523:SF28">
    <property type="entry name" value="NA_K-ATPASE BETA SUBUNIT ISOFORM 4-RELATED"/>
    <property type="match status" value="1"/>
</dbReference>
<evidence type="ECO:0000256" key="5">
    <source>
        <dbReference type="ARBA" id="ARBA00022989"/>
    </source>
</evidence>
<proteinExistence type="evidence at transcript level"/>
<keyword evidence="5" id="KW-1133">Transmembrane helix</keyword>
<evidence type="ECO:0000256" key="2">
    <source>
        <dbReference type="ARBA" id="ARBA00005876"/>
    </source>
</evidence>
<dbReference type="GO" id="GO:0001671">
    <property type="term" value="F:ATPase activator activity"/>
    <property type="evidence" value="ECO:0007669"/>
    <property type="project" value="TreeGrafter"/>
</dbReference>
<sequence length="243" mass="27639">MKHLLAVLFCFLQHSLGDQITLKVHPLSEDSKSTLIWFNSSTYDRWAQQLDNFLEVYRNPTLTDGREENLVTCNYNKYPSTDSVCNIRPEEMKPCTASNFFGYKSGTPCVFIELEKVLGWKPKYFSSGKSLPKTMPKNLKEKILETTEVNLKMWETIWLSCDGETPADKEMIGPIQILPQPGFPGYFFPYIGQPGYLNPVVAVHFERPLGGLVINIVCKAWAPGIIHDMNKPLGVARFELLID</sequence>
<dbReference type="GO" id="GO:0006883">
    <property type="term" value="P:intracellular sodium ion homeostasis"/>
    <property type="evidence" value="ECO:0007669"/>
    <property type="project" value="TreeGrafter"/>
</dbReference>
<evidence type="ECO:0000256" key="4">
    <source>
        <dbReference type="ARBA" id="ARBA00022968"/>
    </source>
</evidence>
<dbReference type="Gene3D" id="2.60.40.1660">
    <property type="entry name" value="Na, k-atpase alpha subunit"/>
    <property type="match status" value="1"/>
</dbReference>
<evidence type="ECO:0000256" key="6">
    <source>
        <dbReference type="ARBA" id="ARBA00023136"/>
    </source>
</evidence>
<keyword evidence="7" id="KW-0732">Signal</keyword>
<evidence type="ECO:0000256" key="1">
    <source>
        <dbReference type="ARBA" id="ARBA00004606"/>
    </source>
</evidence>
<dbReference type="AlphaFoldDB" id="A0A8S4MU67"/>
<comment type="subcellular location">
    <subcellularLocation>
        <location evidence="1">Membrane</location>
        <topology evidence="1">Single-pass type II membrane protein</topology>
    </subcellularLocation>
</comment>
<dbReference type="InterPro" id="IPR000402">
    <property type="entry name" value="Na/K_ATPase_sub_beta"/>
</dbReference>
<evidence type="ECO:0000256" key="7">
    <source>
        <dbReference type="SAM" id="SignalP"/>
    </source>
</evidence>
<evidence type="ECO:0000256" key="3">
    <source>
        <dbReference type="ARBA" id="ARBA00022692"/>
    </source>
</evidence>
<feature type="signal peptide" evidence="7">
    <location>
        <begin position="1"/>
        <end position="17"/>
    </location>
</feature>
<dbReference type="GO" id="GO:0030007">
    <property type="term" value="P:intracellular potassium ion homeostasis"/>
    <property type="evidence" value="ECO:0007669"/>
    <property type="project" value="TreeGrafter"/>
</dbReference>
<dbReference type="GO" id="GO:0036376">
    <property type="term" value="P:sodium ion export across plasma membrane"/>
    <property type="evidence" value="ECO:0007669"/>
    <property type="project" value="TreeGrafter"/>
</dbReference>
<dbReference type="GO" id="GO:0005890">
    <property type="term" value="C:sodium:potassium-exchanging ATPase complex"/>
    <property type="evidence" value="ECO:0007669"/>
    <property type="project" value="InterPro"/>
</dbReference>
<gene>
    <name evidence="8" type="primary">NKA beta x</name>
</gene>
<keyword evidence="6" id="KW-0472">Membrane</keyword>
<dbReference type="Pfam" id="PF00287">
    <property type="entry name" value="Na_K-ATPase"/>
    <property type="match status" value="1"/>
</dbReference>
<keyword evidence="4" id="KW-0735">Signal-anchor</keyword>
<comment type="similarity">
    <text evidence="2">Belongs to the X(+)/potassium ATPases subunit beta family.</text>
</comment>
<organism evidence="8">
    <name type="scientific">Oncopeltus fasciatus</name>
    <name type="common">Large milkweed bug</name>
    <dbReference type="NCBI Taxonomy" id="7536"/>
    <lineage>
        <taxon>Eukaryota</taxon>
        <taxon>Metazoa</taxon>
        <taxon>Ecdysozoa</taxon>
        <taxon>Arthropoda</taxon>
        <taxon>Hexapoda</taxon>
        <taxon>Insecta</taxon>
        <taxon>Pterygota</taxon>
        <taxon>Neoptera</taxon>
        <taxon>Paraneoptera</taxon>
        <taxon>Hemiptera</taxon>
        <taxon>Heteroptera</taxon>
        <taxon>Panheteroptera</taxon>
        <taxon>Pentatomomorpha</taxon>
        <taxon>Lygaeoidea</taxon>
        <taxon>Lygaeidae</taxon>
        <taxon>Lygaeinae</taxon>
        <taxon>Oncopeltus</taxon>
    </lineage>
</organism>
<reference evidence="8" key="1">
    <citation type="submission" date="2022-01" db="EMBL/GenBank/DDBJ databases">
        <authorList>
            <consortium name="Molecular Evolutionary Biology"/>
            <consortium name="Universitat Hamburg"/>
            <person name="Dobler S."/>
        </authorList>
    </citation>
    <scope>NUCLEOTIDE SEQUENCE</scope>
    <source>
        <tissue evidence="8">Nervous tissue</tissue>
    </source>
</reference>
<dbReference type="EMBL" id="OW028350">
    <property type="protein sequence ID" value="CAH1755612.1"/>
    <property type="molecule type" value="mRNA"/>
</dbReference>
<dbReference type="GO" id="GO:1990573">
    <property type="term" value="P:potassium ion import across plasma membrane"/>
    <property type="evidence" value="ECO:0007669"/>
    <property type="project" value="TreeGrafter"/>
</dbReference>
<name>A0A8S4MU67_ONCFA</name>
<dbReference type="PANTHER" id="PTHR11523">
    <property type="entry name" value="SODIUM/POTASSIUM-DEPENDENT ATPASE BETA SUBUNIT"/>
    <property type="match status" value="1"/>
</dbReference>
<feature type="chain" id="PRO_5035942990" evidence="7">
    <location>
        <begin position="18"/>
        <end position="243"/>
    </location>
</feature>